<comment type="caution">
    <text evidence="2">The sequence shown here is derived from an EMBL/GenBank/DDBJ whole genome shotgun (WGS) entry which is preliminary data.</text>
</comment>
<protein>
    <submittedName>
        <fullName evidence="2">Uncharacterized protein</fullName>
    </submittedName>
</protein>
<evidence type="ECO:0000256" key="1">
    <source>
        <dbReference type="SAM" id="SignalP"/>
    </source>
</evidence>
<keyword evidence="3" id="KW-1185">Reference proteome</keyword>
<dbReference type="EMBL" id="JAPDFL010000001">
    <property type="protein sequence ID" value="MCW1934779.1"/>
    <property type="molecule type" value="Genomic_DNA"/>
</dbReference>
<evidence type="ECO:0000313" key="2">
    <source>
        <dbReference type="EMBL" id="MCW1934779.1"/>
    </source>
</evidence>
<name>A0ABT3H4S4_9RHOB</name>
<dbReference type="RefSeq" id="WP_264507547.1">
    <property type="nucleotide sequence ID" value="NZ_JAPDFL010000001.1"/>
</dbReference>
<gene>
    <name evidence="2" type="ORF">OKW52_21645</name>
</gene>
<proteinExistence type="predicted"/>
<evidence type="ECO:0000313" key="3">
    <source>
        <dbReference type="Proteomes" id="UP001208938"/>
    </source>
</evidence>
<dbReference type="Proteomes" id="UP001208938">
    <property type="component" value="Unassembled WGS sequence"/>
</dbReference>
<reference evidence="2 3" key="1">
    <citation type="submission" date="2022-10" db="EMBL/GenBank/DDBJ databases">
        <title>Pararhodobacter sp. nov., isolated from marine algae.</title>
        <authorList>
            <person name="Choi B.J."/>
            <person name="Kim J.M."/>
            <person name="Lee J.K."/>
            <person name="Choi D.G."/>
            <person name="Jeon C.O."/>
        </authorList>
    </citation>
    <scope>NUCLEOTIDE SEQUENCE [LARGE SCALE GENOMIC DNA]</scope>
    <source>
        <strain evidence="2 3">ZQ420</strain>
    </source>
</reference>
<organism evidence="2 3">
    <name type="scientific">Pararhodobacter zhoushanensis</name>
    <dbReference type="NCBI Taxonomy" id="2479545"/>
    <lineage>
        <taxon>Bacteria</taxon>
        <taxon>Pseudomonadati</taxon>
        <taxon>Pseudomonadota</taxon>
        <taxon>Alphaproteobacteria</taxon>
        <taxon>Rhodobacterales</taxon>
        <taxon>Paracoccaceae</taxon>
        <taxon>Pararhodobacter</taxon>
    </lineage>
</organism>
<feature type="chain" id="PRO_5045288270" evidence="1">
    <location>
        <begin position="22"/>
        <end position="212"/>
    </location>
</feature>
<sequence>MRFAVFLAIALPSLAPMAAQAGLCDYRLSQVIERRQSPAGDAARAANAAPSDPGPMLYLMVNPRTGATSVGATGGAQAQPDSGVLVRTARLLGAAVAMVGAESPLLGISSTAIGVGLEAVCRLQDERINGYDDVLGVLREVDANMPPDLFALIEPGLERRDAFIRFSRNDGYEMSEYPVKDLYIVNGRLYLRNWGVNEIVGDIAVFMPRAAE</sequence>
<accession>A0ABT3H4S4</accession>
<feature type="signal peptide" evidence="1">
    <location>
        <begin position="1"/>
        <end position="21"/>
    </location>
</feature>
<keyword evidence="1" id="KW-0732">Signal</keyword>